<dbReference type="AlphaFoldDB" id="B8GAB9"/>
<dbReference type="HOGENOM" id="CLU_2715040_0_0_0"/>
<evidence type="ECO:0000313" key="1">
    <source>
        <dbReference type="EMBL" id="ACL26494.1"/>
    </source>
</evidence>
<accession>B8GAB9</accession>
<protein>
    <submittedName>
        <fullName evidence="1">Uncharacterized protein</fullName>
    </submittedName>
</protein>
<dbReference type="STRING" id="326427.Cagg_3658"/>
<dbReference type="KEGG" id="cag:Cagg_3658"/>
<reference evidence="1" key="1">
    <citation type="submission" date="2008-12" db="EMBL/GenBank/DDBJ databases">
        <title>Complete sequence of Chloroflexus aggregans DSM 9485.</title>
        <authorList>
            <consortium name="US DOE Joint Genome Institute"/>
            <person name="Lucas S."/>
            <person name="Copeland A."/>
            <person name="Lapidus A."/>
            <person name="Glavina del Rio T."/>
            <person name="Dalin E."/>
            <person name="Tice H."/>
            <person name="Pitluck S."/>
            <person name="Foster B."/>
            <person name="Larimer F."/>
            <person name="Land M."/>
            <person name="Hauser L."/>
            <person name="Kyrpides N."/>
            <person name="Mikhailova N."/>
            <person name="Bryant D."/>
            <person name="Richardson P."/>
        </authorList>
    </citation>
    <scope>NUCLEOTIDE SEQUENCE</scope>
    <source>
        <strain evidence="1">DSM 9485</strain>
    </source>
</reference>
<organism evidence="1 2">
    <name type="scientific">Chloroflexus aggregans (strain MD-66 / DSM 9485)</name>
    <dbReference type="NCBI Taxonomy" id="326427"/>
    <lineage>
        <taxon>Bacteria</taxon>
        <taxon>Bacillati</taxon>
        <taxon>Chloroflexota</taxon>
        <taxon>Chloroflexia</taxon>
        <taxon>Chloroflexales</taxon>
        <taxon>Chloroflexineae</taxon>
        <taxon>Chloroflexaceae</taxon>
        <taxon>Chloroflexus</taxon>
    </lineage>
</organism>
<dbReference type="EMBL" id="CP001337">
    <property type="protein sequence ID" value="ACL26494.1"/>
    <property type="molecule type" value="Genomic_DNA"/>
</dbReference>
<gene>
    <name evidence="1" type="ordered locus">Cagg_3658</name>
</gene>
<name>B8GAB9_CHLAD</name>
<evidence type="ECO:0000313" key="2">
    <source>
        <dbReference type="Proteomes" id="UP000002508"/>
    </source>
</evidence>
<proteinExistence type="predicted"/>
<sequence>MTIVLDVNENGDRGDCFGIASLMPRPRELSVTHHRVVAPGKTDLTYSDWLVLVRDTIRVLGNDGVIGSYRLI</sequence>
<keyword evidence="2" id="KW-1185">Reference proteome</keyword>
<dbReference type="Proteomes" id="UP000002508">
    <property type="component" value="Chromosome"/>
</dbReference>